<evidence type="ECO:0000313" key="1">
    <source>
        <dbReference type="EMBL" id="CAE7386778.1"/>
    </source>
</evidence>
<proteinExistence type="predicted"/>
<name>A0A812QES8_9DINO</name>
<protein>
    <submittedName>
        <fullName evidence="1">Uncharacterized protein</fullName>
    </submittedName>
</protein>
<reference evidence="1" key="1">
    <citation type="submission" date="2021-02" db="EMBL/GenBank/DDBJ databases">
        <authorList>
            <person name="Dougan E. K."/>
            <person name="Rhodes N."/>
            <person name="Thang M."/>
            <person name="Chan C."/>
        </authorList>
    </citation>
    <scope>NUCLEOTIDE SEQUENCE</scope>
</reference>
<feature type="non-terminal residue" evidence="1">
    <location>
        <position position="1"/>
    </location>
</feature>
<dbReference type="Proteomes" id="UP000601435">
    <property type="component" value="Unassembled WGS sequence"/>
</dbReference>
<dbReference type="AlphaFoldDB" id="A0A812QES8"/>
<sequence length="87" mass="10479">GARGGWRSWLRQTLAQRRQYRWLRRRRYTEAALALRGVRQAFCFTAWRLRCRLRRLAPRLLARSPGLRRAAFEIWAQGVERRQLASL</sequence>
<gene>
    <name evidence="1" type="ORF">SNEC2469_LOCUS10488</name>
</gene>
<evidence type="ECO:0000313" key="2">
    <source>
        <dbReference type="Proteomes" id="UP000601435"/>
    </source>
</evidence>
<dbReference type="EMBL" id="CAJNJA010016725">
    <property type="protein sequence ID" value="CAE7386778.1"/>
    <property type="molecule type" value="Genomic_DNA"/>
</dbReference>
<comment type="caution">
    <text evidence="1">The sequence shown here is derived from an EMBL/GenBank/DDBJ whole genome shotgun (WGS) entry which is preliminary data.</text>
</comment>
<keyword evidence="2" id="KW-1185">Reference proteome</keyword>
<organism evidence="1 2">
    <name type="scientific">Symbiodinium necroappetens</name>
    <dbReference type="NCBI Taxonomy" id="1628268"/>
    <lineage>
        <taxon>Eukaryota</taxon>
        <taxon>Sar</taxon>
        <taxon>Alveolata</taxon>
        <taxon>Dinophyceae</taxon>
        <taxon>Suessiales</taxon>
        <taxon>Symbiodiniaceae</taxon>
        <taxon>Symbiodinium</taxon>
    </lineage>
</organism>
<accession>A0A812QES8</accession>
<feature type="non-terminal residue" evidence="1">
    <location>
        <position position="87"/>
    </location>
</feature>